<evidence type="ECO:0000256" key="2">
    <source>
        <dbReference type="SAM" id="Phobius"/>
    </source>
</evidence>
<feature type="region of interest" description="Disordered" evidence="1">
    <location>
        <begin position="95"/>
        <end position="114"/>
    </location>
</feature>
<keyword evidence="2" id="KW-0812">Transmembrane</keyword>
<proteinExistence type="predicted"/>
<accession>A0A4Q4MFB8</accession>
<evidence type="ECO:0000256" key="1">
    <source>
        <dbReference type="SAM" id="MobiDB-lite"/>
    </source>
</evidence>
<evidence type="ECO:0000313" key="4">
    <source>
        <dbReference type="Proteomes" id="UP000292402"/>
    </source>
</evidence>
<keyword evidence="2" id="KW-0472">Membrane</keyword>
<dbReference type="EMBL" id="PDXA01000021">
    <property type="protein sequence ID" value="RYN49092.1"/>
    <property type="molecule type" value="Genomic_DNA"/>
</dbReference>
<dbReference type="AlphaFoldDB" id="A0A4Q4MFB8"/>
<keyword evidence="2" id="KW-1133">Transmembrane helix</keyword>
<organism evidence="3 4">
    <name type="scientific">Alternaria tenuissima</name>
    <dbReference type="NCBI Taxonomy" id="119927"/>
    <lineage>
        <taxon>Eukaryota</taxon>
        <taxon>Fungi</taxon>
        <taxon>Dikarya</taxon>
        <taxon>Ascomycota</taxon>
        <taxon>Pezizomycotina</taxon>
        <taxon>Dothideomycetes</taxon>
        <taxon>Pleosporomycetidae</taxon>
        <taxon>Pleosporales</taxon>
        <taxon>Pleosporineae</taxon>
        <taxon>Pleosporaceae</taxon>
        <taxon>Alternaria</taxon>
        <taxon>Alternaria sect. Alternaria</taxon>
        <taxon>Alternaria alternata complex</taxon>
    </lineage>
</organism>
<protein>
    <submittedName>
        <fullName evidence="3">Uncharacterized protein</fullName>
    </submittedName>
</protein>
<comment type="caution">
    <text evidence="3">The sequence shown here is derived from an EMBL/GenBank/DDBJ whole genome shotgun (WGS) entry which is preliminary data.</text>
</comment>
<feature type="transmembrane region" description="Helical" evidence="2">
    <location>
        <begin position="46"/>
        <end position="67"/>
    </location>
</feature>
<name>A0A4Q4MFB8_9PLEO</name>
<reference evidence="4" key="1">
    <citation type="journal article" date="2019" name="bioRxiv">
        <title>Genomics, evolutionary history and diagnostics of the Alternaria alternata species group including apple and Asian pear pathotypes.</title>
        <authorList>
            <person name="Armitage A.D."/>
            <person name="Cockerton H.M."/>
            <person name="Sreenivasaprasad S."/>
            <person name="Woodhall J.W."/>
            <person name="Lane C.R."/>
            <person name="Harrison R.J."/>
            <person name="Clarkson J.P."/>
        </authorList>
    </citation>
    <scope>NUCLEOTIDE SEQUENCE [LARGE SCALE GENOMIC DNA]</scope>
    <source>
        <strain evidence="4">FERA 1082</strain>
    </source>
</reference>
<sequence length="180" mass="19589">MHFLLSESSFVVLFTDDDWTNGRGSWRDYQALPYDLYVAWGLSPTYLAGLLAVATAVIQIPWLLGLLRLPGHMPPVGSDSQAIAAACHVSPLSKAPLDKQKGGEGEGYEPVSMADEEGHGGLLAGSRSLLSWGVVKMPQAWYDGHVDRRNAPESRRAVEHLSFGTSLDGVKKPIRGRLYS</sequence>
<dbReference type="Proteomes" id="UP000292402">
    <property type="component" value="Unassembled WGS sequence"/>
</dbReference>
<evidence type="ECO:0000313" key="3">
    <source>
        <dbReference type="EMBL" id="RYN49092.1"/>
    </source>
</evidence>
<gene>
    <name evidence="3" type="ORF">AA0114_g6836</name>
</gene>